<gene>
    <name evidence="2" type="ORF">ACFOE0_16045</name>
</gene>
<evidence type="ECO:0000313" key="3">
    <source>
        <dbReference type="Proteomes" id="UP001595621"/>
    </source>
</evidence>
<dbReference type="PROSITE" id="PS51257">
    <property type="entry name" value="PROKAR_LIPOPROTEIN"/>
    <property type="match status" value="1"/>
</dbReference>
<proteinExistence type="predicted"/>
<evidence type="ECO:0000313" key="2">
    <source>
        <dbReference type="EMBL" id="MFC3139682.1"/>
    </source>
</evidence>
<accession>A0ABV7GDZ3</accession>
<dbReference type="RefSeq" id="WP_248936193.1">
    <property type="nucleotide sequence ID" value="NZ_JAKILF010000004.1"/>
</dbReference>
<name>A0ABV7GDZ3_9GAMM</name>
<feature type="signal peptide" evidence="1">
    <location>
        <begin position="1"/>
        <end position="20"/>
    </location>
</feature>
<protein>
    <submittedName>
        <fullName evidence="2">Uncharacterized protein</fullName>
    </submittedName>
</protein>
<feature type="chain" id="PRO_5045652107" evidence="1">
    <location>
        <begin position="21"/>
        <end position="190"/>
    </location>
</feature>
<sequence>MKYLILVIALGLSVCFNAKSAGTQYTSTQYVIAACLWMNIPQEKWQELDRANNESSDEQALQQLTTELIGSEIDQCTYNGQVISLEPHKQAFSLYDKIMKMRAGLPGDIDLSRYKGFPPKIDGPIYDHNTTFSEIEVMTANCGLFLQNTQYPGASLTFCIDRYQIPKTKYSKVSYLYDQLVATKRFFKDD</sequence>
<organism evidence="2 3">
    <name type="scientific">Shewanella submarina</name>
    <dbReference type="NCBI Taxonomy" id="2016376"/>
    <lineage>
        <taxon>Bacteria</taxon>
        <taxon>Pseudomonadati</taxon>
        <taxon>Pseudomonadota</taxon>
        <taxon>Gammaproteobacteria</taxon>
        <taxon>Alteromonadales</taxon>
        <taxon>Shewanellaceae</taxon>
        <taxon>Shewanella</taxon>
    </lineage>
</organism>
<reference evidence="3" key="1">
    <citation type="journal article" date="2019" name="Int. J. Syst. Evol. Microbiol.">
        <title>The Global Catalogue of Microorganisms (GCM) 10K type strain sequencing project: providing services to taxonomists for standard genome sequencing and annotation.</title>
        <authorList>
            <consortium name="The Broad Institute Genomics Platform"/>
            <consortium name="The Broad Institute Genome Sequencing Center for Infectious Disease"/>
            <person name="Wu L."/>
            <person name="Ma J."/>
        </authorList>
    </citation>
    <scope>NUCLEOTIDE SEQUENCE [LARGE SCALE GENOMIC DNA]</scope>
    <source>
        <strain evidence="3">KCTC 52277</strain>
    </source>
</reference>
<comment type="caution">
    <text evidence="2">The sequence shown here is derived from an EMBL/GenBank/DDBJ whole genome shotgun (WGS) entry which is preliminary data.</text>
</comment>
<dbReference type="EMBL" id="JBHRTD010000017">
    <property type="protein sequence ID" value="MFC3139682.1"/>
    <property type="molecule type" value="Genomic_DNA"/>
</dbReference>
<evidence type="ECO:0000256" key="1">
    <source>
        <dbReference type="SAM" id="SignalP"/>
    </source>
</evidence>
<keyword evidence="3" id="KW-1185">Reference proteome</keyword>
<keyword evidence="1" id="KW-0732">Signal</keyword>
<dbReference type="Proteomes" id="UP001595621">
    <property type="component" value="Unassembled WGS sequence"/>
</dbReference>